<evidence type="ECO:0000313" key="3">
    <source>
        <dbReference type="Proteomes" id="UP000272942"/>
    </source>
</evidence>
<feature type="region of interest" description="Disordered" evidence="1">
    <location>
        <begin position="1"/>
        <end position="56"/>
    </location>
</feature>
<protein>
    <submittedName>
        <fullName evidence="2 4">Uncharacterized protein</fullName>
    </submittedName>
</protein>
<accession>A0A183BE98</accession>
<name>A0A183BE98_9TREM</name>
<evidence type="ECO:0000313" key="2">
    <source>
        <dbReference type="EMBL" id="VDP94831.1"/>
    </source>
</evidence>
<evidence type="ECO:0000313" key="4">
    <source>
        <dbReference type="WBParaSite" id="ECPE_0001757801-mRNA-1"/>
    </source>
</evidence>
<organism evidence="4">
    <name type="scientific">Echinostoma caproni</name>
    <dbReference type="NCBI Taxonomy" id="27848"/>
    <lineage>
        <taxon>Eukaryota</taxon>
        <taxon>Metazoa</taxon>
        <taxon>Spiralia</taxon>
        <taxon>Lophotrochozoa</taxon>
        <taxon>Platyhelminthes</taxon>
        <taxon>Trematoda</taxon>
        <taxon>Digenea</taxon>
        <taxon>Plagiorchiida</taxon>
        <taxon>Echinostomata</taxon>
        <taxon>Echinostomatoidea</taxon>
        <taxon>Echinostomatidae</taxon>
        <taxon>Echinostoma</taxon>
    </lineage>
</organism>
<keyword evidence="3" id="KW-1185">Reference proteome</keyword>
<dbReference type="Proteomes" id="UP000272942">
    <property type="component" value="Unassembled WGS sequence"/>
</dbReference>
<reference evidence="4" key="1">
    <citation type="submission" date="2016-06" db="UniProtKB">
        <authorList>
            <consortium name="WormBaseParasite"/>
        </authorList>
    </citation>
    <scope>IDENTIFICATION</scope>
</reference>
<feature type="compositionally biased region" description="Acidic residues" evidence="1">
    <location>
        <begin position="14"/>
        <end position="38"/>
    </location>
</feature>
<sequence length="100" mass="11783">MHPIRFNRYVENSDYNDEDDDDDDDDDDDEEEEEEEEEADHRDTADHGPSCTVRNYDPPWMRKCAYSKTKSSHNLARITSLHLDDTCARHFEWLLCSVTG</sequence>
<dbReference type="WBParaSite" id="ECPE_0001757801-mRNA-1">
    <property type="protein sequence ID" value="ECPE_0001757801-mRNA-1"/>
    <property type="gene ID" value="ECPE_0001757801"/>
</dbReference>
<dbReference type="AlphaFoldDB" id="A0A183BE98"/>
<reference evidence="2 3" key="2">
    <citation type="submission" date="2018-11" db="EMBL/GenBank/DDBJ databases">
        <authorList>
            <consortium name="Pathogen Informatics"/>
        </authorList>
    </citation>
    <scope>NUCLEOTIDE SEQUENCE [LARGE SCALE GENOMIC DNA]</scope>
    <source>
        <strain evidence="2 3">Egypt</strain>
    </source>
</reference>
<proteinExistence type="predicted"/>
<evidence type="ECO:0000256" key="1">
    <source>
        <dbReference type="SAM" id="MobiDB-lite"/>
    </source>
</evidence>
<dbReference type="EMBL" id="UZAN01069889">
    <property type="protein sequence ID" value="VDP94831.1"/>
    <property type="molecule type" value="Genomic_DNA"/>
</dbReference>
<gene>
    <name evidence="2" type="ORF">ECPE_LOCUS17533</name>
</gene>